<organism evidence="1">
    <name type="scientific">Oceaniferula spumae</name>
    <dbReference type="NCBI Taxonomy" id="2979115"/>
    <lineage>
        <taxon>Bacteria</taxon>
        <taxon>Pseudomonadati</taxon>
        <taxon>Verrucomicrobiota</taxon>
        <taxon>Verrucomicrobiia</taxon>
        <taxon>Verrucomicrobiales</taxon>
        <taxon>Verrucomicrobiaceae</taxon>
        <taxon>Oceaniferula</taxon>
    </lineage>
</organism>
<evidence type="ECO:0008006" key="2">
    <source>
        <dbReference type="Google" id="ProtNLM"/>
    </source>
</evidence>
<reference evidence="1" key="1">
    <citation type="submission" date="2024-07" db="EMBL/GenBank/DDBJ databases">
        <title>Complete genome sequence of Verrucomicrobiaceae bacterium NT6N.</title>
        <authorList>
            <person name="Huang C."/>
            <person name="Takami H."/>
            <person name="Hamasaki K."/>
        </authorList>
    </citation>
    <scope>NUCLEOTIDE SEQUENCE</scope>
    <source>
        <strain evidence="1">NT6N</strain>
    </source>
</reference>
<dbReference type="KEGG" id="osu:NT6N_23730"/>
<dbReference type="AlphaFoldDB" id="A0AAT9FN11"/>
<gene>
    <name evidence="1" type="ORF">NT6N_23730</name>
</gene>
<dbReference type="PROSITE" id="PS51257">
    <property type="entry name" value="PROKAR_LIPOPROTEIN"/>
    <property type="match status" value="1"/>
</dbReference>
<protein>
    <recommendedName>
        <fullName evidence="2">Lipocalin-like domain-containing protein</fullName>
    </recommendedName>
</protein>
<proteinExistence type="predicted"/>
<accession>A0AAT9FN11</accession>
<name>A0AAT9FN11_9BACT</name>
<evidence type="ECO:0000313" key="1">
    <source>
        <dbReference type="EMBL" id="BDS07333.1"/>
    </source>
</evidence>
<sequence length="141" mass="16537">MKNPAALFLIATFLLMACETRDSWPDPYAGYKHKLIEHGYWRELSSDEIAIRELHLHTEGYSITYVPFEYKKDYWGGYEWDADSNKLKLTVENGNEIPKNLDGVGTMRIDDRGDLVIEGVNLDGRRPRKKSFRFMRIHPER</sequence>
<dbReference type="EMBL" id="AP026866">
    <property type="protein sequence ID" value="BDS07333.1"/>
    <property type="molecule type" value="Genomic_DNA"/>
</dbReference>